<dbReference type="GO" id="GO:0004181">
    <property type="term" value="F:metallocarboxypeptidase activity"/>
    <property type="evidence" value="ECO:0007669"/>
    <property type="project" value="InterPro"/>
</dbReference>
<feature type="domain" description="Peptidase M14" evidence="3">
    <location>
        <begin position="1"/>
        <end position="208"/>
    </location>
</feature>
<dbReference type="EMBL" id="CP051217">
    <property type="protein sequence ID" value="QJB68415.1"/>
    <property type="molecule type" value="Genomic_DNA"/>
</dbReference>
<dbReference type="Gene3D" id="3.40.630.10">
    <property type="entry name" value="Zn peptidases"/>
    <property type="match status" value="1"/>
</dbReference>
<dbReference type="Proteomes" id="UP000501600">
    <property type="component" value="Chromosome"/>
</dbReference>
<dbReference type="GO" id="GO:0008270">
    <property type="term" value="F:zinc ion binding"/>
    <property type="evidence" value="ECO:0007669"/>
    <property type="project" value="InterPro"/>
</dbReference>
<reference evidence="4 5" key="1">
    <citation type="submission" date="2020-04" db="EMBL/GenBank/DDBJ databases">
        <title>Genome sequence for Sphingorhabdus sp. strain M1.</title>
        <authorList>
            <person name="Park S.-J."/>
        </authorList>
    </citation>
    <scope>NUCLEOTIDE SEQUENCE [LARGE SCALE GENOMIC DNA]</scope>
    <source>
        <strain evidence="4 5">JK6</strain>
    </source>
</reference>
<dbReference type="GO" id="GO:0006508">
    <property type="term" value="P:proteolysis"/>
    <property type="evidence" value="ECO:0007669"/>
    <property type="project" value="InterPro"/>
</dbReference>
<dbReference type="SUPFAM" id="SSF53187">
    <property type="entry name" value="Zn-dependent exopeptidases"/>
    <property type="match status" value="1"/>
</dbReference>
<keyword evidence="5" id="KW-1185">Reference proteome</keyword>
<gene>
    <name evidence="4" type="ORF">HF685_03105</name>
</gene>
<dbReference type="RefSeq" id="WP_168818258.1">
    <property type="nucleotide sequence ID" value="NZ_CP051217.1"/>
</dbReference>
<dbReference type="InterPro" id="IPR050821">
    <property type="entry name" value="Cytosolic_carboxypeptidase"/>
</dbReference>
<evidence type="ECO:0000256" key="1">
    <source>
        <dbReference type="ARBA" id="ARBA00001947"/>
    </source>
</evidence>
<dbReference type="InterPro" id="IPR000834">
    <property type="entry name" value="Peptidase_M14"/>
</dbReference>
<evidence type="ECO:0000259" key="3">
    <source>
        <dbReference type="PROSITE" id="PS52035"/>
    </source>
</evidence>
<comment type="cofactor">
    <cofactor evidence="1">
        <name>Zn(2+)</name>
        <dbReference type="ChEBI" id="CHEBI:29105"/>
    </cofactor>
</comment>
<dbReference type="PANTHER" id="PTHR12756">
    <property type="entry name" value="CYTOSOLIC CARBOXYPEPTIDASE"/>
    <property type="match status" value="1"/>
</dbReference>
<dbReference type="Pfam" id="PF00246">
    <property type="entry name" value="Peptidase_M14"/>
    <property type="match status" value="1"/>
</dbReference>
<feature type="active site" description="Proton donor/acceptor" evidence="2">
    <location>
        <position position="183"/>
    </location>
</feature>
<dbReference type="AlphaFoldDB" id="A0A6H2DKE3"/>
<evidence type="ECO:0000313" key="5">
    <source>
        <dbReference type="Proteomes" id="UP000501600"/>
    </source>
</evidence>
<dbReference type="CDD" id="cd06237">
    <property type="entry name" value="M14_Nna1-like"/>
    <property type="match status" value="1"/>
</dbReference>
<organism evidence="4 5">
    <name type="scientific">Parasphingorhabdus halotolerans</name>
    <dbReference type="NCBI Taxonomy" id="2725558"/>
    <lineage>
        <taxon>Bacteria</taxon>
        <taxon>Pseudomonadati</taxon>
        <taxon>Pseudomonadota</taxon>
        <taxon>Alphaproteobacteria</taxon>
        <taxon>Sphingomonadales</taxon>
        <taxon>Sphingomonadaceae</taxon>
        <taxon>Parasphingorhabdus</taxon>
    </lineage>
</organism>
<sequence length="212" mass="24127">MSIKATGGNPREQIVLIGRQHPPEITGALVMMPFVETLLSDEPLAKLFRERFETIVVPVLNPDGVDHGYWRHNTGGTDLNRDWGPFAQPETQLMDKLLGDIESAPDQQLRLFIDFHSTQNDVFYTIPDDYPTNPPLFLKEWLDLLQTRMPDYPVKRDANHNLGQANSKNYVHKKYGVPTVTFEIGDETDRPLIEKLGRESALAMMETLLANK</sequence>
<name>A0A6H2DKE3_9SPHN</name>
<evidence type="ECO:0000256" key="2">
    <source>
        <dbReference type="PROSITE-ProRule" id="PRU01379"/>
    </source>
</evidence>
<evidence type="ECO:0000313" key="4">
    <source>
        <dbReference type="EMBL" id="QJB68415.1"/>
    </source>
</evidence>
<dbReference type="PANTHER" id="PTHR12756:SF11">
    <property type="entry name" value="CYTOSOLIC CARBOXYPEPTIDASE 1"/>
    <property type="match status" value="1"/>
</dbReference>
<proteinExistence type="inferred from homology"/>
<dbReference type="KEGG" id="phao:HF685_03105"/>
<protein>
    <recommendedName>
        <fullName evidence="3">Peptidase M14 domain-containing protein</fullName>
    </recommendedName>
</protein>
<comment type="similarity">
    <text evidence="2">Belongs to the peptidase M14 family.</text>
</comment>
<accession>A0A6H2DKE3</accession>
<dbReference type="PROSITE" id="PS52035">
    <property type="entry name" value="PEPTIDASE_M14"/>
    <property type="match status" value="1"/>
</dbReference>